<dbReference type="HOGENOM" id="CLU_922481_0_0_1"/>
<proteinExistence type="predicted"/>
<protein>
    <submittedName>
        <fullName evidence="1">Uncharacterized protein</fullName>
    </submittedName>
</protein>
<name>A0A0E0NCU4_ORYRU</name>
<keyword evidence="2" id="KW-1185">Reference proteome</keyword>
<evidence type="ECO:0000313" key="1">
    <source>
        <dbReference type="EnsemblPlants" id="ORUFI02G11780.1"/>
    </source>
</evidence>
<dbReference type="Proteomes" id="UP000008022">
    <property type="component" value="Unassembled WGS sequence"/>
</dbReference>
<reference evidence="1" key="2">
    <citation type="submission" date="2015-06" db="UniProtKB">
        <authorList>
            <consortium name="EnsemblPlants"/>
        </authorList>
    </citation>
    <scope>IDENTIFICATION</scope>
</reference>
<reference evidence="2" key="1">
    <citation type="submission" date="2013-06" db="EMBL/GenBank/DDBJ databases">
        <authorList>
            <person name="Zhao Q."/>
        </authorList>
    </citation>
    <scope>NUCLEOTIDE SEQUENCE</scope>
    <source>
        <strain evidence="2">cv. W1943</strain>
    </source>
</reference>
<dbReference type="AlphaFoldDB" id="A0A0E0NCU4"/>
<dbReference type="eggNOG" id="ENOG502S1G5">
    <property type="taxonomic scope" value="Eukaryota"/>
</dbReference>
<dbReference type="Gramene" id="ORUFI02G11780.1">
    <property type="protein sequence ID" value="ORUFI02G11780.1"/>
    <property type="gene ID" value="ORUFI02G11780"/>
</dbReference>
<evidence type="ECO:0000313" key="2">
    <source>
        <dbReference type="Proteomes" id="UP000008022"/>
    </source>
</evidence>
<dbReference type="OMA" id="FKYHNDA"/>
<dbReference type="STRING" id="4529.A0A0E0NCU4"/>
<organism evidence="1 2">
    <name type="scientific">Oryza rufipogon</name>
    <name type="common">Brownbeard rice</name>
    <name type="synonym">Asian wild rice</name>
    <dbReference type="NCBI Taxonomy" id="4529"/>
    <lineage>
        <taxon>Eukaryota</taxon>
        <taxon>Viridiplantae</taxon>
        <taxon>Streptophyta</taxon>
        <taxon>Embryophyta</taxon>
        <taxon>Tracheophyta</taxon>
        <taxon>Spermatophyta</taxon>
        <taxon>Magnoliopsida</taxon>
        <taxon>Liliopsida</taxon>
        <taxon>Poales</taxon>
        <taxon>Poaceae</taxon>
        <taxon>BOP clade</taxon>
        <taxon>Oryzoideae</taxon>
        <taxon>Oryzeae</taxon>
        <taxon>Oryzinae</taxon>
        <taxon>Oryza</taxon>
    </lineage>
</organism>
<sequence length="265" mass="30395">MDEQPELAQDDQGRVAWKGDALHQVLGEEKPGQVHGMGLLPVPNHVYGQTSHRLRNINIKTVEGTPHEVAIHIIDDMEKLKEHAQKQDQLIQQLLKEKTDRKNKQEKVSLKKNKLRKRVQCNAADQEDLLSQQRYPFKYHNDANQEEPHYQEAPPSPWSAHSFRQEEFDMNKINYLEDSQMMASQMAKEGQKMFVKSTDNAHDQVIQSRVRSKKTRPSPMEVGSTVLLMTAKYPNKEGVAYANLLSCNPYAQVGGVELGNQFWKV</sequence>
<accession>A0A0E0NCU4</accession>
<dbReference type="EnsemblPlants" id="ORUFI02G11780.1">
    <property type="protein sequence ID" value="ORUFI02G11780.1"/>
    <property type="gene ID" value="ORUFI02G11780"/>
</dbReference>